<comment type="caution">
    <text evidence="7">The sequence shown here is derived from an EMBL/GenBank/DDBJ whole genome shotgun (WGS) entry which is preliminary data.</text>
</comment>
<dbReference type="Proteomes" id="UP000466694">
    <property type="component" value="Unassembled WGS sequence"/>
</dbReference>
<dbReference type="EMBL" id="WISZ01000091">
    <property type="protein sequence ID" value="MQX08739.1"/>
    <property type="molecule type" value="Genomic_DNA"/>
</dbReference>
<evidence type="ECO:0000256" key="3">
    <source>
        <dbReference type="ARBA" id="ARBA00048267"/>
    </source>
</evidence>
<keyword evidence="1" id="KW-0378">Hydrolase</keyword>
<evidence type="ECO:0000256" key="4">
    <source>
        <dbReference type="PROSITE-ProRule" id="PRU00050"/>
    </source>
</evidence>
<gene>
    <name evidence="7" type="ORF">GHK48_10710</name>
</gene>
<sequence>MTKQRNTGDDHPGHASEGRRKRVDETVDTDPSAATAITVVGIGASAGGIEALGSFFDAMPTNSGCAFVVVLHLDPKRESEMARILSGRTTMSVAQVEDGMALAPTMSMSSLLTRISDWWTAG</sequence>
<dbReference type="AlphaFoldDB" id="A0A844A6J1"/>
<dbReference type="PANTHER" id="PTHR42872">
    <property type="entry name" value="PROTEIN-GLUTAMATE METHYLESTERASE/PROTEIN-GLUTAMINE GLUTAMINASE"/>
    <property type="match status" value="1"/>
</dbReference>
<comment type="catalytic activity">
    <reaction evidence="3">
        <text>[protein]-L-glutamate 5-O-methyl ester + H2O = L-glutamyl-[protein] + methanol + H(+)</text>
        <dbReference type="Rhea" id="RHEA:23236"/>
        <dbReference type="Rhea" id="RHEA-COMP:10208"/>
        <dbReference type="Rhea" id="RHEA-COMP:10311"/>
        <dbReference type="ChEBI" id="CHEBI:15377"/>
        <dbReference type="ChEBI" id="CHEBI:15378"/>
        <dbReference type="ChEBI" id="CHEBI:17790"/>
        <dbReference type="ChEBI" id="CHEBI:29973"/>
        <dbReference type="ChEBI" id="CHEBI:82795"/>
        <dbReference type="EC" id="3.1.1.61"/>
    </reaction>
</comment>
<evidence type="ECO:0000313" key="8">
    <source>
        <dbReference type="Proteomes" id="UP000466694"/>
    </source>
</evidence>
<dbReference type="EC" id="3.1.1.61" evidence="2"/>
<evidence type="ECO:0000256" key="2">
    <source>
        <dbReference type="ARBA" id="ARBA00039140"/>
    </source>
</evidence>
<dbReference type="Pfam" id="PF01339">
    <property type="entry name" value="CheB_methylest"/>
    <property type="match status" value="1"/>
</dbReference>
<organism evidence="7 8">
    <name type="scientific">Rhizobium fredii</name>
    <name type="common">Sinorhizobium fredii</name>
    <dbReference type="NCBI Taxonomy" id="380"/>
    <lineage>
        <taxon>Bacteria</taxon>
        <taxon>Pseudomonadati</taxon>
        <taxon>Pseudomonadota</taxon>
        <taxon>Alphaproteobacteria</taxon>
        <taxon>Hyphomicrobiales</taxon>
        <taxon>Rhizobiaceae</taxon>
        <taxon>Sinorhizobium/Ensifer group</taxon>
        <taxon>Sinorhizobium</taxon>
    </lineage>
</organism>
<evidence type="ECO:0000256" key="1">
    <source>
        <dbReference type="ARBA" id="ARBA00022801"/>
    </source>
</evidence>
<feature type="region of interest" description="Disordered" evidence="5">
    <location>
        <begin position="1"/>
        <end position="30"/>
    </location>
</feature>
<evidence type="ECO:0000313" key="7">
    <source>
        <dbReference type="EMBL" id="MQX08739.1"/>
    </source>
</evidence>
<name>A0A844A6J1_RHIFR</name>
<evidence type="ECO:0000256" key="5">
    <source>
        <dbReference type="SAM" id="MobiDB-lite"/>
    </source>
</evidence>
<protein>
    <recommendedName>
        <fullName evidence="2">protein-glutamate methylesterase</fullName>
        <ecNumber evidence="2">3.1.1.61</ecNumber>
    </recommendedName>
</protein>
<dbReference type="SUPFAM" id="SSF52738">
    <property type="entry name" value="Methylesterase CheB, C-terminal domain"/>
    <property type="match status" value="1"/>
</dbReference>
<feature type="compositionally biased region" description="Basic and acidic residues" evidence="5">
    <location>
        <begin position="1"/>
        <end position="25"/>
    </location>
</feature>
<dbReference type="PROSITE" id="PS50122">
    <property type="entry name" value="CHEB"/>
    <property type="match status" value="1"/>
</dbReference>
<comment type="caution">
    <text evidence="4">Lacks conserved residue(s) required for the propagation of feature annotation.</text>
</comment>
<dbReference type="GO" id="GO:0008984">
    <property type="term" value="F:protein-glutamate methylesterase activity"/>
    <property type="evidence" value="ECO:0007669"/>
    <property type="project" value="UniProtKB-EC"/>
</dbReference>
<accession>A0A844A6J1</accession>
<evidence type="ECO:0000259" key="6">
    <source>
        <dbReference type="PROSITE" id="PS50122"/>
    </source>
</evidence>
<dbReference type="GO" id="GO:0000156">
    <property type="term" value="F:phosphorelay response regulator activity"/>
    <property type="evidence" value="ECO:0007669"/>
    <property type="project" value="InterPro"/>
</dbReference>
<dbReference type="InterPro" id="IPR035909">
    <property type="entry name" value="CheB_C"/>
</dbReference>
<dbReference type="GO" id="GO:0006935">
    <property type="term" value="P:chemotaxis"/>
    <property type="evidence" value="ECO:0007669"/>
    <property type="project" value="InterPro"/>
</dbReference>
<dbReference type="Gene3D" id="3.40.50.180">
    <property type="entry name" value="Methylesterase CheB, C-terminal domain"/>
    <property type="match status" value="1"/>
</dbReference>
<dbReference type="InterPro" id="IPR000673">
    <property type="entry name" value="Sig_transdc_resp-reg_Me-estase"/>
</dbReference>
<reference evidence="7 8" key="1">
    <citation type="journal article" date="2013" name="Genome Biol.">
        <title>Comparative genomics of the core and accessory genomes of 48 Sinorhizobium strains comprising five genospecies.</title>
        <authorList>
            <person name="Sugawara M."/>
            <person name="Epstein B."/>
            <person name="Badgley B.D."/>
            <person name="Unno T."/>
            <person name="Xu L."/>
            <person name="Reese J."/>
            <person name="Gyaneshwar P."/>
            <person name="Denny R."/>
            <person name="Mudge J."/>
            <person name="Bharti A.K."/>
            <person name="Farmer A.D."/>
            <person name="May G.D."/>
            <person name="Woodward J.E."/>
            <person name="Medigue C."/>
            <person name="Vallenet D."/>
            <person name="Lajus A."/>
            <person name="Rouy Z."/>
            <person name="Martinez-Vaz B."/>
            <person name="Tiffin P."/>
            <person name="Young N.D."/>
            <person name="Sadowsky M.J."/>
        </authorList>
    </citation>
    <scope>NUCLEOTIDE SEQUENCE [LARGE SCALE GENOMIC DNA]</scope>
    <source>
        <strain evidence="7 8">USDA205</strain>
    </source>
</reference>
<proteinExistence type="predicted"/>
<dbReference type="PANTHER" id="PTHR42872:SF6">
    <property type="entry name" value="PROTEIN-GLUTAMATE METHYLESTERASE_PROTEIN-GLUTAMINE GLUTAMINASE"/>
    <property type="match status" value="1"/>
</dbReference>
<feature type="domain" description="CheB-type methylesterase" evidence="6">
    <location>
        <begin position="33"/>
        <end position="104"/>
    </location>
</feature>
<dbReference type="GO" id="GO:0005737">
    <property type="term" value="C:cytoplasm"/>
    <property type="evidence" value="ECO:0007669"/>
    <property type="project" value="InterPro"/>
</dbReference>